<dbReference type="FunFam" id="3.40.390.10:FF:000002">
    <property type="entry name" value="Disintegrin and metalloproteinase domain-containing protein 22"/>
    <property type="match status" value="1"/>
</dbReference>
<dbReference type="SUPFAM" id="SSF57552">
    <property type="entry name" value="Blood coagulation inhibitor (disintegrin)"/>
    <property type="match status" value="1"/>
</dbReference>
<feature type="binding site" evidence="8">
    <location>
        <position position="900"/>
    </location>
    <ligand>
        <name>Zn(2+)</name>
        <dbReference type="ChEBI" id="CHEBI:29105"/>
        <note>catalytic</note>
    </ligand>
</feature>
<feature type="binding site" evidence="8">
    <location>
        <position position="894"/>
    </location>
    <ligand>
        <name>Zn(2+)</name>
        <dbReference type="ChEBI" id="CHEBI:29105"/>
        <note>catalytic</note>
    </ligand>
</feature>
<dbReference type="GO" id="GO:0045087">
    <property type="term" value="P:innate immune response"/>
    <property type="evidence" value="ECO:0007669"/>
    <property type="project" value="TreeGrafter"/>
</dbReference>
<feature type="domain" description="Peptidase M12B" evidence="13">
    <location>
        <begin position="755"/>
        <end position="956"/>
    </location>
</feature>
<keyword evidence="15" id="KW-1185">Reference proteome</keyword>
<keyword evidence="3 10" id="KW-1133">Transmembrane helix</keyword>
<dbReference type="GO" id="GO:0016020">
    <property type="term" value="C:membrane"/>
    <property type="evidence" value="ECO:0007669"/>
    <property type="project" value="UniProtKB-SubCell"/>
</dbReference>
<feature type="compositionally biased region" description="Pro residues" evidence="9">
    <location>
        <begin position="1424"/>
        <end position="1437"/>
    </location>
</feature>
<feature type="compositionally biased region" description="Pro residues" evidence="9">
    <location>
        <begin position="1342"/>
        <end position="1354"/>
    </location>
</feature>
<accession>A0A151NYS3</accession>
<feature type="domain" description="Disintegrin" evidence="12">
    <location>
        <begin position="964"/>
        <end position="1051"/>
    </location>
</feature>
<comment type="subcellular location">
    <subcellularLocation>
        <location evidence="1">Membrane</location>
        <topology evidence="1">Single-pass membrane protein</topology>
    </subcellularLocation>
</comment>
<evidence type="ECO:0000256" key="2">
    <source>
        <dbReference type="ARBA" id="ARBA00022692"/>
    </source>
</evidence>
<feature type="compositionally biased region" description="Pro residues" evidence="9">
    <location>
        <begin position="1387"/>
        <end position="1399"/>
    </location>
</feature>
<feature type="transmembrane region" description="Helical" evidence="10">
    <location>
        <begin position="340"/>
        <end position="365"/>
    </location>
</feature>
<feature type="disulfide bond" evidence="7">
    <location>
        <begin position="1204"/>
        <end position="1213"/>
    </location>
</feature>
<dbReference type="InterPro" id="IPR036436">
    <property type="entry name" value="Disintegrin_dom_sf"/>
</dbReference>
<keyword evidence="7" id="KW-0245">EGF-like domain</keyword>
<dbReference type="InterPro" id="IPR012858">
    <property type="entry name" value="DC_STAMP-like"/>
</dbReference>
<evidence type="ECO:0000256" key="6">
    <source>
        <dbReference type="PROSITE-ProRule" id="PRU00068"/>
    </source>
</evidence>
<feature type="compositionally biased region" description="Pro residues" evidence="9">
    <location>
        <begin position="1365"/>
        <end position="1375"/>
    </location>
</feature>
<evidence type="ECO:0000256" key="9">
    <source>
        <dbReference type="SAM" id="MobiDB-lite"/>
    </source>
</evidence>
<dbReference type="InterPro" id="IPR001590">
    <property type="entry name" value="Peptidase_M12B"/>
</dbReference>
<dbReference type="SUPFAM" id="SSF55486">
    <property type="entry name" value="Metalloproteases ('zincins'), catalytic domain"/>
    <property type="match status" value="1"/>
</dbReference>
<feature type="compositionally biased region" description="Pro residues" evidence="9">
    <location>
        <begin position="1309"/>
        <end position="1318"/>
    </location>
</feature>
<dbReference type="eggNOG" id="KOG3607">
    <property type="taxonomic scope" value="Eukaryota"/>
</dbReference>
<dbReference type="PROSITE" id="PS50215">
    <property type="entry name" value="ADAM_MEPRO"/>
    <property type="match status" value="1"/>
</dbReference>
<evidence type="ECO:0000313" key="15">
    <source>
        <dbReference type="Proteomes" id="UP000050525"/>
    </source>
</evidence>
<evidence type="ECO:0000256" key="4">
    <source>
        <dbReference type="ARBA" id="ARBA00023136"/>
    </source>
</evidence>
<protein>
    <submittedName>
        <fullName evidence="14">DC-STAMP domain-containing protein 1 isoform C</fullName>
    </submittedName>
</protein>
<gene>
    <name evidence="14" type="primary">DCST1</name>
    <name evidence="14" type="ORF">Y1Q_0014605</name>
</gene>
<dbReference type="GO" id="GO:0046872">
    <property type="term" value="F:metal ion binding"/>
    <property type="evidence" value="ECO:0007669"/>
    <property type="project" value="UniProtKB-KW"/>
</dbReference>
<dbReference type="InterPro" id="IPR024079">
    <property type="entry name" value="MetalloPept_cat_dom_sf"/>
</dbReference>
<reference evidence="14 15" key="1">
    <citation type="journal article" date="2012" name="Genome Biol.">
        <title>Sequencing three crocodilian genomes to illuminate the evolution of archosaurs and amniotes.</title>
        <authorList>
            <person name="St John J.A."/>
            <person name="Braun E.L."/>
            <person name="Isberg S.R."/>
            <person name="Miles L.G."/>
            <person name="Chong A.Y."/>
            <person name="Gongora J."/>
            <person name="Dalzell P."/>
            <person name="Moran C."/>
            <person name="Bed'hom B."/>
            <person name="Abzhanov A."/>
            <person name="Burgess S.C."/>
            <person name="Cooksey A.M."/>
            <person name="Castoe T.A."/>
            <person name="Crawford N.G."/>
            <person name="Densmore L.D."/>
            <person name="Drew J.C."/>
            <person name="Edwards S.V."/>
            <person name="Faircloth B.C."/>
            <person name="Fujita M.K."/>
            <person name="Greenwold M.J."/>
            <person name="Hoffmann F.G."/>
            <person name="Howard J.M."/>
            <person name="Iguchi T."/>
            <person name="Janes D.E."/>
            <person name="Khan S.Y."/>
            <person name="Kohno S."/>
            <person name="de Koning A.J."/>
            <person name="Lance S.L."/>
            <person name="McCarthy F.M."/>
            <person name="McCormack J.E."/>
            <person name="Merchant M.E."/>
            <person name="Peterson D.G."/>
            <person name="Pollock D.D."/>
            <person name="Pourmand N."/>
            <person name="Raney B.J."/>
            <person name="Roessler K.A."/>
            <person name="Sanford J.R."/>
            <person name="Sawyer R.H."/>
            <person name="Schmidt C.J."/>
            <person name="Triplett E.W."/>
            <person name="Tuberville T.D."/>
            <person name="Venegas-Anaya M."/>
            <person name="Howard J.T."/>
            <person name="Jarvis E.D."/>
            <person name="Guillette L.J.Jr."/>
            <person name="Glenn T.C."/>
            <person name="Green R.E."/>
            <person name="Ray D.A."/>
        </authorList>
    </citation>
    <scope>NUCLEOTIDE SEQUENCE [LARGE SCALE GENOMIC DNA]</scope>
    <source>
        <strain evidence="14">KSC_2009_1</strain>
    </source>
</reference>
<dbReference type="InterPro" id="IPR006586">
    <property type="entry name" value="ADAM_Cys-rich"/>
</dbReference>
<evidence type="ECO:0000256" key="8">
    <source>
        <dbReference type="PROSITE-ProRule" id="PRU00276"/>
    </source>
</evidence>
<name>A0A151NYS3_ALLMI</name>
<evidence type="ECO:0000259" key="13">
    <source>
        <dbReference type="PROSITE" id="PS50215"/>
    </source>
</evidence>
<feature type="domain" description="EGF-like" evidence="11">
    <location>
        <begin position="1184"/>
        <end position="1214"/>
    </location>
</feature>
<keyword evidence="8" id="KW-0862">Zinc</keyword>
<dbReference type="Pfam" id="PF07782">
    <property type="entry name" value="DC_STAMP"/>
    <property type="match status" value="1"/>
</dbReference>
<organism evidence="14 15">
    <name type="scientific">Alligator mississippiensis</name>
    <name type="common">American alligator</name>
    <dbReference type="NCBI Taxonomy" id="8496"/>
    <lineage>
        <taxon>Eukaryota</taxon>
        <taxon>Metazoa</taxon>
        <taxon>Chordata</taxon>
        <taxon>Craniata</taxon>
        <taxon>Vertebrata</taxon>
        <taxon>Euteleostomi</taxon>
        <taxon>Archelosauria</taxon>
        <taxon>Archosauria</taxon>
        <taxon>Crocodylia</taxon>
        <taxon>Alligatoridae</taxon>
        <taxon>Alligatorinae</taxon>
        <taxon>Alligator</taxon>
    </lineage>
</organism>
<proteinExistence type="predicted"/>
<keyword evidence="5 7" id="KW-1015">Disulfide bond</keyword>
<dbReference type="Pfam" id="PF08516">
    <property type="entry name" value="ADAM_CR"/>
    <property type="match status" value="1"/>
</dbReference>
<dbReference type="InterPro" id="IPR000742">
    <property type="entry name" value="EGF"/>
</dbReference>
<feature type="compositionally biased region" description="Polar residues" evidence="9">
    <location>
        <begin position="1324"/>
        <end position="1334"/>
    </location>
</feature>
<keyword evidence="2 10" id="KW-0812">Transmembrane</keyword>
<dbReference type="Pfam" id="PF01421">
    <property type="entry name" value="Reprolysin"/>
    <property type="match status" value="1"/>
</dbReference>
<dbReference type="PROSITE" id="PS50026">
    <property type="entry name" value="EGF_3"/>
    <property type="match status" value="1"/>
</dbReference>
<evidence type="ECO:0000256" key="3">
    <source>
        <dbReference type="ARBA" id="ARBA00022989"/>
    </source>
</evidence>
<dbReference type="PROSITE" id="PS50214">
    <property type="entry name" value="DISINTEGRIN_2"/>
    <property type="match status" value="1"/>
</dbReference>
<comment type="caution">
    <text evidence="7">Lacks conserved residue(s) required for the propagation of feature annotation.</text>
</comment>
<dbReference type="EMBL" id="AKHW03001532">
    <property type="protein sequence ID" value="KYO41903.1"/>
    <property type="molecule type" value="Genomic_DNA"/>
</dbReference>
<dbReference type="GO" id="GO:0005615">
    <property type="term" value="C:extracellular space"/>
    <property type="evidence" value="ECO:0007669"/>
    <property type="project" value="TreeGrafter"/>
</dbReference>
<keyword evidence="8" id="KW-0479">Metal-binding</keyword>
<feature type="transmembrane region" description="Helical" evidence="10">
    <location>
        <begin position="33"/>
        <end position="53"/>
    </location>
</feature>
<evidence type="ECO:0000256" key="7">
    <source>
        <dbReference type="PROSITE-ProRule" id="PRU00076"/>
    </source>
</evidence>
<comment type="caution">
    <text evidence="14">The sequence shown here is derived from an EMBL/GenBank/DDBJ whole genome shotgun (WGS) entry which is preliminary data.</text>
</comment>
<evidence type="ECO:0000256" key="10">
    <source>
        <dbReference type="SAM" id="Phobius"/>
    </source>
</evidence>
<dbReference type="PROSITE" id="PS01186">
    <property type="entry name" value="EGF_2"/>
    <property type="match status" value="1"/>
</dbReference>
<dbReference type="Proteomes" id="UP000050525">
    <property type="component" value="Unassembled WGS sequence"/>
</dbReference>
<dbReference type="GO" id="GO:0007229">
    <property type="term" value="P:integrin-mediated signaling pathway"/>
    <property type="evidence" value="ECO:0007669"/>
    <property type="project" value="TreeGrafter"/>
</dbReference>
<dbReference type="SMART" id="SM00050">
    <property type="entry name" value="DISIN"/>
    <property type="match status" value="1"/>
</dbReference>
<dbReference type="Pfam" id="PF00200">
    <property type="entry name" value="Disintegrin"/>
    <property type="match status" value="1"/>
</dbReference>
<dbReference type="GO" id="GO:0006508">
    <property type="term" value="P:proteolysis"/>
    <property type="evidence" value="ECO:0007669"/>
    <property type="project" value="InterPro"/>
</dbReference>
<evidence type="ECO:0000259" key="12">
    <source>
        <dbReference type="PROSITE" id="PS50214"/>
    </source>
</evidence>
<dbReference type="GO" id="GO:0004222">
    <property type="term" value="F:metalloendopeptidase activity"/>
    <property type="evidence" value="ECO:0007669"/>
    <property type="project" value="InterPro"/>
</dbReference>
<keyword evidence="4 10" id="KW-0472">Membrane</keyword>
<evidence type="ECO:0000256" key="1">
    <source>
        <dbReference type="ARBA" id="ARBA00004167"/>
    </source>
</evidence>
<evidence type="ECO:0000313" key="14">
    <source>
        <dbReference type="EMBL" id="KYO41903.1"/>
    </source>
</evidence>
<feature type="transmembrane region" description="Helical" evidence="10">
    <location>
        <begin position="101"/>
        <end position="120"/>
    </location>
</feature>
<dbReference type="SMART" id="SM00608">
    <property type="entry name" value="ACR"/>
    <property type="match status" value="1"/>
</dbReference>
<dbReference type="PANTHER" id="PTHR11905">
    <property type="entry name" value="ADAM A DISINTEGRIN AND METALLOPROTEASE DOMAIN"/>
    <property type="match status" value="1"/>
</dbReference>
<feature type="binding site" evidence="8">
    <location>
        <position position="890"/>
    </location>
    <ligand>
        <name>Zn(2+)</name>
        <dbReference type="ChEBI" id="CHEBI:29105"/>
        <note>catalytic</note>
    </ligand>
</feature>
<dbReference type="InterPro" id="IPR034027">
    <property type="entry name" value="Reprolysin_adamalysin"/>
</dbReference>
<evidence type="ECO:0000256" key="5">
    <source>
        <dbReference type="ARBA" id="ARBA00023157"/>
    </source>
</evidence>
<feature type="transmembrane region" description="Helical" evidence="10">
    <location>
        <begin position="65"/>
        <end position="81"/>
    </location>
</feature>
<sequence length="1437" mass="157964">MHTALKHAVCRLLPACCACFLWSHPDQFRPSKFLLGASIGGCLALGLSQVLIVPMSIKESHKVQLMYGLAGISALGWGISPHFRCTSLLLVPKFLGKEGRLYVLTFVLAAVYDGPIANLWHNLEEVVRSTGCTVELQINHSRQIWHVSTAPMRLVLRDMVRSGRKLNEETQNVSRTFAGLNEQVASEEGYDLQQPHRHLPRHALSTQTLYEMKTRMRCKYVIDKAIERCQAWFETKHESCMRHIVVPLISHLLCLPMKFKFLCHIVKVIYIWCRDRIPVEGNFGQTYDKVNASVNHLQQDFSAQLVIQEEHQDMLVGVNISREHLVAEVMATLRQRSAQLGTAMAVVRVLLSCTFIFIFISAFSYTNQYNSNIRFDNLYITTYFRQIDARRRQQEKHTLLPLRRAEVSSVVFPCRLAFQVPELKSMVLELLDCFPPLLFLLLAWGLDHLLYTSLSIIQHHSFVQYSFHSSHHLEVWVGGRSLLARLLRSTIGALNTSSETVLESNNLACLPQPRHMEQGDYMASCLPLGVLVLLCLLQVYTHRLRRVIAAFFFPKREKKRVIFLYNEMLRKRQAFLQRQRRRVAQHAQRWGLQGSRMLSLAEAMQHWQKEFPDQLRVTLELEGAWLELELEQNRELTPGTRALLYYLPNGMRTMQDIGTQNCCYQGRVRGHPGSRASICACAGLSGLIAVSQNMSYGLEPSPRGPHGTHLAYRTQDIRLVSQACGVGTPSPEQPLPDTEQPLLQRGKRAAVPEQRFVELVMVLDQAEFRLYPDLKRIQTRALEITNQVDVFFQPLGIRVALLAVEVWNQGNPIAVGPSARATLERFLQWRQTDLLPRLPHDNAQLLTGTAFAGTAMGMTSQGSMCSAARSGGVSVDHSISVLAVASTVAHQLGHSLGMGHDRPARGCECPGPYQDRSCIMDIPTGLMPGLSFSSCSKQDLEHGLRQGRGWCLFNVPEPRSLVGRPRCGNRFVEEGEECDCGLQEECADPCCNASTCQLLPGARCATGAACCQDCQLRPAGTTCREPRGECDLPEFCDGLLGHCPPNAHMQDGQLCAGGQAYCYGGVCTTYAGQCQQLWGTGSVPAPAACLASLNAQGSEHGHCGQHLNGTYIPCAPRDVGCGRLQCQVGNAAAARENGTRQDCSAAPLPPGSDVSDLAMVLPGTACGSGKVCLETRCQDVSVLRVSACQCHEHGVCNNLGHCHCERGWAPPSCESPGPGGSVDSGPLSMEEGSSAVPAALLLSAILLLALVLGLCYAKRAGLHKRLCQLSKGTSCQYSTEAETRVRFLGAGVSADQSRISQPETQCPSQAPPERPQPPQWRQSTELQVMHSSTPAPLGAARPDPPSKPLPPDPVPKASQARGSDRPPPPTRPLPADPVVRGTQSPGPAKPPPPRRPLPSDPVGVLGEVPAVPSYGPRVMVLPSRPAPPPPSAHTPDR</sequence>
<dbReference type="InterPro" id="IPR001762">
    <property type="entry name" value="Disintegrin_dom"/>
</dbReference>
<feature type="region of interest" description="Disordered" evidence="9">
    <location>
        <begin position="1293"/>
        <end position="1437"/>
    </location>
</feature>
<dbReference type="Gene3D" id="3.40.390.10">
    <property type="entry name" value="Collagenase (Catalytic Domain)"/>
    <property type="match status" value="1"/>
</dbReference>
<evidence type="ECO:0000259" key="11">
    <source>
        <dbReference type="PROSITE" id="PS50026"/>
    </source>
</evidence>
<dbReference type="PANTHER" id="PTHR11905:SF130">
    <property type="entry name" value="DISINTEGRIN AND METALLOPROTEINASE DOMAIN-CONTAINING PROTEIN 15"/>
    <property type="match status" value="1"/>
</dbReference>
<feature type="disulfide bond" evidence="6">
    <location>
        <begin position="1023"/>
        <end position="1043"/>
    </location>
</feature>
<feature type="transmembrane region" description="Helical" evidence="10">
    <location>
        <begin position="1235"/>
        <end position="1256"/>
    </location>
</feature>
<dbReference type="GO" id="GO:0005178">
    <property type="term" value="F:integrin binding"/>
    <property type="evidence" value="ECO:0007669"/>
    <property type="project" value="TreeGrafter"/>
</dbReference>
<feature type="compositionally biased region" description="Polar residues" evidence="9">
    <location>
        <begin position="1294"/>
        <end position="1306"/>
    </location>
</feature>
<dbReference type="Gene3D" id="4.10.70.10">
    <property type="entry name" value="Disintegrin domain"/>
    <property type="match status" value="1"/>
</dbReference>
<dbReference type="CDD" id="cd04269">
    <property type="entry name" value="ZnMc_adamalysin_II_like"/>
    <property type="match status" value="1"/>
</dbReference>
<dbReference type="FunFam" id="4.10.70.10:FF:000001">
    <property type="entry name" value="Disintegrin and metalloproteinase domain-containing protein 22"/>
    <property type="match status" value="1"/>
</dbReference>